<dbReference type="Gene3D" id="3.40.50.10420">
    <property type="entry name" value="NagB/RpiA/CoA transferase-like"/>
    <property type="match status" value="1"/>
</dbReference>
<dbReference type="Pfam" id="PF01812">
    <property type="entry name" value="5-FTHF_cyc-lig"/>
    <property type="match status" value="1"/>
</dbReference>
<evidence type="ECO:0000256" key="2">
    <source>
        <dbReference type="ARBA" id="ARBA00022741"/>
    </source>
</evidence>
<evidence type="ECO:0000256" key="3">
    <source>
        <dbReference type="ARBA" id="ARBA00022840"/>
    </source>
</evidence>
<protein>
    <recommendedName>
        <fullName evidence="5">5-formyltetrahydrofolate cyclo-ligase</fullName>
        <ecNumber evidence="5">6.3.3.2</ecNumber>
    </recommendedName>
</protein>
<comment type="similarity">
    <text evidence="1 5">Belongs to the 5-formyltetrahydrofolate cyclo-ligase family.</text>
</comment>
<comment type="catalytic activity">
    <reaction evidence="5">
        <text>(6S)-5-formyl-5,6,7,8-tetrahydrofolate + ATP = (6R)-5,10-methenyltetrahydrofolate + ADP + phosphate</text>
        <dbReference type="Rhea" id="RHEA:10488"/>
        <dbReference type="ChEBI" id="CHEBI:30616"/>
        <dbReference type="ChEBI" id="CHEBI:43474"/>
        <dbReference type="ChEBI" id="CHEBI:57455"/>
        <dbReference type="ChEBI" id="CHEBI:57457"/>
        <dbReference type="ChEBI" id="CHEBI:456216"/>
        <dbReference type="EC" id="6.3.3.2"/>
    </reaction>
</comment>
<keyword evidence="5" id="KW-0460">Magnesium</keyword>
<comment type="caution">
    <text evidence="6">The sequence shown here is derived from an EMBL/GenBank/DDBJ whole genome shotgun (WGS) entry which is preliminary data.</text>
</comment>
<organism evidence="6 7">
    <name type="scientific">Paenibacillus xerothermodurans</name>
    <dbReference type="NCBI Taxonomy" id="1977292"/>
    <lineage>
        <taxon>Bacteria</taxon>
        <taxon>Bacillati</taxon>
        <taxon>Bacillota</taxon>
        <taxon>Bacilli</taxon>
        <taxon>Bacillales</taxon>
        <taxon>Paenibacillaceae</taxon>
        <taxon>Paenibacillus</taxon>
    </lineage>
</organism>
<dbReference type="RefSeq" id="WP_089200201.1">
    <property type="nucleotide sequence ID" value="NZ_NHRJ02000005.1"/>
</dbReference>
<dbReference type="GO" id="GO:0046872">
    <property type="term" value="F:metal ion binding"/>
    <property type="evidence" value="ECO:0007669"/>
    <property type="project" value="UniProtKB-KW"/>
</dbReference>
<keyword evidence="3 4" id="KW-0067">ATP-binding</keyword>
<accession>A0A2W1NB03</accession>
<dbReference type="EC" id="6.3.3.2" evidence="5"/>
<gene>
    <name evidence="6" type="ORF">CBW46_011800</name>
</gene>
<dbReference type="Proteomes" id="UP000214746">
    <property type="component" value="Unassembled WGS sequence"/>
</dbReference>
<dbReference type="InterPro" id="IPR037171">
    <property type="entry name" value="NagB/RpiA_transferase-like"/>
</dbReference>
<reference evidence="6" key="1">
    <citation type="submission" date="2018-06" db="EMBL/GenBank/DDBJ databases">
        <title>Paenibacillus xerothermodurans sp. nov. an extremely dry heat resistant spore forming bacterium isolated from the soil of Cape Canaveral, Florida.</title>
        <authorList>
            <person name="Seuylemezian A."/>
            <person name="Kaur N."/>
            <person name="Patil P."/>
            <person name="Patil P."/>
            <person name="Mayilraj S."/>
            <person name="Vaishampayan P."/>
        </authorList>
    </citation>
    <scope>NUCLEOTIDE SEQUENCE [LARGE SCALE GENOMIC DNA]</scope>
    <source>
        <strain evidence="6">ATCC 27380</strain>
    </source>
</reference>
<keyword evidence="7" id="KW-1185">Reference proteome</keyword>
<dbReference type="EMBL" id="NHRJ02000005">
    <property type="protein sequence ID" value="PZE20830.1"/>
    <property type="molecule type" value="Genomic_DNA"/>
</dbReference>
<dbReference type="PANTHER" id="PTHR23407:SF1">
    <property type="entry name" value="5-FORMYLTETRAHYDROFOLATE CYCLO-LIGASE"/>
    <property type="match status" value="1"/>
</dbReference>
<dbReference type="InterPro" id="IPR002698">
    <property type="entry name" value="FTHF_cligase"/>
</dbReference>
<dbReference type="SUPFAM" id="SSF100950">
    <property type="entry name" value="NagB/RpiA/CoA transferase-like"/>
    <property type="match status" value="1"/>
</dbReference>
<name>A0A2W1NB03_PAEXE</name>
<keyword evidence="2 4" id="KW-0547">Nucleotide-binding</keyword>
<dbReference type="GO" id="GO:0005524">
    <property type="term" value="F:ATP binding"/>
    <property type="evidence" value="ECO:0007669"/>
    <property type="project" value="UniProtKB-KW"/>
</dbReference>
<keyword evidence="5" id="KW-0479">Metal-binding</keyword>
<feature type="binding site" evidence="4">
    <location>
        <position position="66"/>
    </location>
    <ligand>
        <name>substrate</name>
    </ligand>
</feature>
<evidence type="ECO:0000256" key="4">
    <source>
        <dbReference type="PIRSR" id="PIRSR006806-1"/>
    </source>
</evidence>
<sequence>MNIKELKIELRRRAEAKRKALPPDERFIKTKRINHLLIHRISEVLESRAKSGRRPTLFTYMPIKSEIDITPVMEACWSKQYRVLIPKVQPEQRLKLFEVRSHADFEPGTWGILEPVSDAPQLLDIKQIDAVLVPGLAFDVRLGRLGYGGGYYDRFMQQFIRNRYPKPYMIAGAFDLQVIKEVPMGLFDFRLDELITEERTIRAAKIVK</sequence>
<dbReference type="PIRSF" id="PIRSF006806">
    <property type="entry name" value="FTHF_cligase"/>
    <property type="match status" value="1"/>
</dbReference>
<evidence type="ECO:0000313" key="6">
    <source>
        <dbReference type="EMBL" id="PZE20830.1"/>
    </source>
</evidence>
<dbReference type="NCBIfam" id="TIGR02727">
    <property type="entry name" value="MTHFS_bact"/>
    <property type="match status" value="1"/>
</dbReference>
<dbReference type="PANTHER" id="PTHR23407">
    <property type="entry name" value="ATPASE INHIBITOR/5-FORMYLTETRAHYDROFOLATE CYCLO-LIGASE"/>
    <property type="match status" value="1"/>
</dbReference>
<dbReference type="GO" id="GO:0035999">
    <property type="term" value="P:tetrahydrofolate interconversion"/>
    <property type="evidence" value="ECO:0007669"/>
    <property type="project" value="TreeGrafter"/>
</dbReference>
<proteinExistence type="inferred from homology"/>
<feature type="binding site" evidence="4">
    <location>
        <begin position="7"/>
        <end position="11"/>
    </location>
    <ligand>
        <name>ATP</name>
        <dbReference type="ChEBI" id="CHEBI:30616"/>
    </ligand>
</feature>
<feature type="binding site" evidence="4">
    <location>
        <begin position="144"/>
        <end position="152"/>
    </location>
    <ligand>
        <name>ATP</name>
        <dbReference type="ChEBI" id="CHEBI:30616"/>
    </ligand>
</feature>
<feature type="binding site" evidence="4">
    <location>
        <position position="61"/>
    </location>
    <ligand>
        <name>substrate</name>
    </ligand>
</feature>
<dbReference type="GO" id="GO:0030272">
    <property type="term" value="F:5-formyltetrahydrofolate cyclo-ligase activity"/>
    <property type="evidence" value="ECO:0007669"/>
    <property type="project" value="UniProtKB-EC"/>
</dbReference>
<dbReference type="OrthoDB" id="9801938at2"/>
<dbReference type="InterPro" id="IPR024185">
    <property type="entry name" value="FTHF_cligase-like_sf"/>
</dbReference>
<evidence type="ECO:0000313" key="7">
    <source>
        <dbReference type="Proteomes" id="UP000214746"/>
    </source>
</evidence>
<dbReference type="GO" id="GO:0009396">
    <property type="term" value="P:folic acid-containing compound biosynthetic process"/>
    <property type="evidence" value="ECO:0007669"/>
    <property type="project" value="TreeGrafter"/>
</dbReference>
<dbReference type="AlphaFoldDB" id="A0A2W1NB03"/>
<comment type="cofactor">
    <cofactor evidence="5">
        <name>Mg(2+)</name>
        <dbReference type="ChEBI" id="CHEBI:18420"/>
    </cofactor>
</comment>
<evidence type="ECO:0000256" key="5">
    <source>
        <dbReference type="RuleBase" id="RU361279"/>
    </source>
</evidence>
<evidence type="ECO:0000256" key="1">
    <source>
        <dbReference type="ARBA" id="ARBA00010638"/>
    </source>
</evidence>